<proteinExistence type="predicted"/>
<dbReference type="Proteomes" id="UP000482487">
    <property type="component" value="Unassembled WGS sequence"/>
</dbReference>
<dbReference type="AlphaFoldDB" id="A0A7C9JB98"/>
<accession>A0A7C9JB98</accession>
<organism evidence="1 2">
    <name type="scientific">Solidesulfovibrio aerotolerans</name>
    <dbReference type="NCBI Taxonomy" id="295255"/>
    <lineage>
        <taxon>Bacteria</taxon>
        <taxon>Pseudomonadati</taxon>
        <taxon>Thermodesulfobacteriota</taxon>
        <taxon>Desulfovibrionia</taxon>
        <taxon>Desulfovibrionales</taxon>
        <taxon>Desulfovibrionaceae</taxon>
        <taxon>Solidesulfovibrio</taxon>
    </lineage>
</organism>
<protein>
    <submittedName>
        <fullName evidence="1">Uncharacterized protein</fullName>
    </submittedName>
</protein>
<evidence type="ECO:0000313" key="2">
    <source>
        <dbReference type="Proteomes" id="UP000482487"/>
    </source>
</evidence>
<evidence type="ECO:0000313" key="1">
    <source>
        <dbReference type="EMBL" id="MYL84918.1"/>
    </source>
</evidence>
<reference evidence="1 2" key="1">
    <citation type="submission" date="2020-01" db="EMBL/GenBank/DDBJ databases">
        <title>Genome sequence of Desulfovibrio aerotolerans DSM 16695(T).</title>
        <authorList>
            <person name="Karnachuk O."/>
            <person name="Avakyan M."/>
            <person name="Mardanov A."/>
            <person name="Kadnikov V."/>
            <person name="Ravin N."/>
        </authorList>
    </citation>
    <scope>NUCLEOTIDE SEQUENCE [LARGE SCALE GENOMIC DNA]</scope>
    <source>
        <strain evidence="1 2">DSM 16695</strain>
    </source>
</reference>
<comment type="caution">
    <text evidence="1">The sequence shown here is derived from an EMBL/GenBank/DDBJ whole genome shotgun (WGS) entry which is preliminary data.</text>
</comment>
<dbReference type="OrthoDB" id="5455430at2"/>
<sequence>MSLALSGCLAPRPETVARNWRPDGAGGKSLGQLLAVSPGLVGATWESFDGPGGEPVVRLAAEYNPAVAGRGCPAPGTGRRPAARTFLLLTLSVSPGGAVDFVSATGQAYTEGGAYAAFPLDIGVIAALVARTPPLPCAALNVPGYL</sequence>
<gene>
    <name evidence="1" type="ORF">GTA51_17540</name>
</gene>
<dbReference type="EMBL" id="WVUD01000046">
    <property type="protein sequence ID" value="MYL84918.1"/>
    <property type="molecule type" value="Genomic_DNA"/>
</dbReference>
<name>A0A7C9JB98_9BACT</name>
<keyword evidence="2" id="KW-1185">Reference proteome</keyword>